<dbReference type="Pfam" id="PF09990">
    <property type="entry name" value="DUF2231"/>
    <property type="match status" value="1"/>
</dbReference>
<feature type="transmembrane region" description="Helical" evidence="1">
    <location>
        <begin position="43"/>
        <end position="61"/>
    </location>
</feature>
<sequence length="159" mass="17015">MVLDQVNGLPVHVLVLHAAVIFVPLLGLGAIVYGLVASWRPKIGWAVALLAVTAPIAALITKLSGTEFYDRLLSEERVSPNGKIILDGHMENGTITFWLTLALGVISLILVVLTTRNPRALPRYADLGIALVLVVLAAFSGYYLYETGDSGATAVWGTY</sequence>
<dbReference type="eggNOG" id="ENOG5032TXC">
    <property type="taxonomic scope" value="Bacteria"/>
</dbReference>
<feature type="transmembrane region" description="Helical" evidence="1">
    <location>
        <begin position="12"/>
        <end position="36"/>
    </location>
</feature>
<dbReference type="Proteomes" id="UP000054537">
    <property type="component" value="Unassembled WGS sequence"/>
</dbReference>
<keyword evidence="1" id="KW-0472">Membrane</keyword>
<feature type="domain" description="DUF2231" evidence="2">
    <location>
        <begin position="8"/>
        <end position="156"/>
    </location>
</feature>
<gene>
    <name evidence="3" type="ORF">MB27_40035</name>
</gene>
<evidence type="ECO:0000256" key="1">
    <source>
        <dbReference type="SAM" id="Phobius"/>
    </source>
</evidence>
<dbReference type="AlphaFoldDB" id="A0A0A6U975"/>
<keyword evidence="1" id="KW-0812">Transmembrane</keyword>
<organism evidence="3 4">
    <name type="scientific">Actinoplanes utahensis</name>
    <dbReference type="NCBI Taxonomy" id="1869"/>
    <lineage>
        <taxon>Bacteria</taxon>
        <taxon>Bacillati</taxon>
        <taxon>Actinomycetota</taxon>
        <taxon>Actinomycetes</taxon>
        <taxon>Micromonosporales</taxon>
        <taxon>Micromonosporaceae</taxon>
        <taxon>Actinoplanes</taxon>
    </lineage>
</organism>
<dbReference type="OrthoDB" id="4350867at2"/>
<reference evidence="3" key="1">
    <citation type="submission" date="2014-10" db="EMBL/GenBank/DDBJ databases">
        <title>Draft genome sequence of Actinoplanes utahensis NRRL 12052.</title>
        <authorList>
            <person name="Velasco-Bucheli B."/>
            <person name="del Cerro C."/>
            <person name="Hormigo D."/>
            <person name="Garcia J.L."/>
            <person name="Acebal C."/>
            <person name="Arroyo M."/>
            <person name="de la Mata I."/>
        </authorList>
    </citation>
    <scope>NUCLEOTIDE SEQUENCE [LARGE SCALE GENOMIC DNA]</scope>
    <source>
        <strain evidence="3">NRRL 12052</strain>
    </source>
</reference>
<evidence type="ECO:0000313" key="3">
    <source>
        <dbReference type="EMBL" id="KHD72625.1"/>
    </source>
</evidence>
<dbReference type="InterPro" id="IPR019251">
    <property type="entry name" value="DUF2231_TM"/>
</dbReference>
<dbReference type="EMBL" id="JRTT01000137">
    <property type="protein sequence ID" value="KHD72625.1"/>
    <property type="molecule type" value="Genomic_DNA"/>
</dbReference>
<comment type="caution">
    <text evidence="3">The sequence shown here is derived from an EMBL/GenBank/DDBJ whole genome shotgun (WGS) entry which is preliminary data.</text>
</comment>
<accession>A0A0A6U975</accession>
<name>A0A0A6U975_ACTUT</name>
<dbReference type="STRING" id="1869.MB27_40035"/>
<keyword evidence="1" id="KW-1133">Transmembrane helix</keyword>
<feature type="transmembrane region" description="Helical" evidence="1">
    <location>
        <begin position="127"/>
        <end position="145"/>
    </location>
</feature>
<protein>
    <recommendedName>
        <fullName evidence="2">DUF2231 domain-containing protein</fullName>
    </recommendedName>
</protein>
<keyword evidence="4" id="KW-1185">Reference proteome</keyword>
<proteinExistence type="predicted"/>
<evidence type="ECO:0000313" key="4">
    <source>
        <dbReference type="Proteomes" id="UP000054537"/>
    </source>
</evidence>
<feature type="transmembrane region" description="Helical" evidence="1">
    <location>
        <begin position="95"/>
        <end position="115"/>
    </location>
</feature>
<evidence type="ECO:0000259" key="2">
    <source>
        <dbReference type="Pfam" id="PF09990"/>
    </source>
</evidence>